<evidence type="ECO:0000256" key="6">
    <source>
        <dbReference type="RuleBase" id="RU004057"/>
    </source>
</evidence>
<evidence type="ECO:0000313" key="10">
    <source>
        <dbReference type="Proteomes" id="UP000619545"/>
    </source>
</evidence>
<keyword evidence="4 7" id="KW-1133">Transmembrane helix</keyword>
<protein>
    <submittedName>
        <fullName evidence="9">MotA/TolQ/ExbB proton channel family protein</fullName>
    </submittedName>
</protein>
<dbReference type="GeneID" id="1477369"/>
<organism evidence="9 10">
    <name type="scientific">Methanopyrus kandleri</name>
    <dbReference type="NCBI Taxonomy" id="2320"/>
    <lineage>
        <taxon>Archaea</taxon>
        <taxon>Methanobacteriati</taxon>
        <taxon>Methanobacteriota</taxon>
        <taxon>Methanomada group</taxon>
        <taxon>Methanopyri</taxon>
        <taxon>Methanopyrales</taxon>
        <taxon>Methanopyraceae</taxon>
        <taxon>Methanopyrus</taxon>
    </lineage>
</organism>
<accession>A0A832T714</accession>
<dbReference type="InterPro" id="IPR002898">
    <property type="entry name" value="MotA_ExbB_proton_chnl"/>
</dbReference>
<dbReference type="InterPro" id="IPR050790">
    <property type="entry name" value="ExbB/TolQ_transport"/>
</dbReference>
<evidence type="ECO:0000256" key="7">
    <source>
        <dbReference type="SAM" id="Phobius"/>
    </source>
</evidence>
<keyword evidence="5 7" id="KW-0472">Membrane</keyword>
<evidence type="ECO:0000256" key="2">
    <source>
        <dbReference type="ARBA" id="ARBA00022475"/>
    </source>
</evidence>
<dbReference type="Pfam" id="PF01618">
    <property type="entry name" value="MotA_ExbB"/>
    <property type="match status" value="1"/>
</dbReference>
<dbReference type="RefSeq" id="WP_011018438.1">
    <property type="nucleotide sequence ID" value="NZ_DUJS01000004.1"/>
</dbReference>
<comment type="subcellular location">
    <subcellularLocation>
        <location evidence="1">Cell membrane</location>
        <topology evidence="1">Multi-pass membrane protein</topology>
    </subcellularLocation>
    <subcellularLocation>
        <location evidence="6">Membrane</location>
        <topology evidence="6">Multi-pass membrane protein</topology>
    </subcellularLocation>
</comment>
<keyword evidence="6" id="KW-0813">Transport</keyword>
<name>A0A832T714_9EURY</name>
<evidence type="ECO:0000259" key="8">
    <source>
        <dbReference type="Pfam" id="PF01618"/>
    </source>
</evidence>
<dbReference type="PANTHER" id="PTHR30625">
    <property type="entry name" value="PROTEIN TOLQ"/>
    <property type="match status" value="1"/>
</dbReference>
<evidence type="ECO:0000256" key="4">
    <source>
        <dbReference type="ARBA" id="ARBA00022989"/>
    </source>
</evidence>
<feature type="transmembrane region" description="Helical" evidence="7">
    <location>
        <begin position="146"/>
        <end position="173"/>
    </location>
</feature>
<evidence type="ECO:0000256" key="1">
    <source>
        <dbReference type="ARBA" id="ARBA00004651"/>
    </source>
</evidence>
<dbReference type="OMA" id="MFWVSNG"/>
<dbReference type="Proteomes" id="UP000619545">
    <property type="component" value="Unassembled WGS sequence"/>
</dbReference>
<feature type="transmembrane region" description="Helical" evidence="7">
    <location>
        <begin position="20"/>
        <end position="42"/>
    </location>
</feature>
<reference evidence="9" key="1">
    <citation type="journal article" date="2020" name="bioRxiv">
        <title>A rank-normalized archaeal taxonomy based on genome phylogeny resolves widespread incomplete and uneven classifications.</title>
        <authorList>
            <person name="Rinke C."/>
            <person name="Chuvochina M."/>
            <person name="Mussig A.J."/>
            <person name="Chaumeil P.-A."/>
            <person name="Waite D.W."/>
            <person name="Whitman W.B."/>
            <person name="Parks D.H."/>
            <person name="Hugenholtz P."/>
        </authorList>
    </citation>
    <scope>NUCLEOTIDE SEQUENCE</scope>
    <source>
        <strain evidence="9">UBA8853</strain>
    </source>
</reference>
<evidence type="ECO:0000256" key="5">
    <source>
        <dbReference type="ARBA" id="ARBA00023136"/>
    </source>
</evidence>
<dbReference type="AlphaFoldDB" id="A0A832T714"/>
<proteinExistence type="inferred from homology"/>
<comment type="similarity">
    <text evidence="6">Belongs to the exbB/tolQ family.</text>
</comment>
<dbReference type="PANTHER" id="PTHR30625:SF3">
    <property type="entry name" value="TOL-PAL SYSTEM PROTEIN TOLQ"/>
    <property type="match status" value="1"/>
</dbReference>
<gene>
    <name evidence="9" type="ORF">HA336_06130</name>
</gene>
<evidence type="ECO:0000256" key="3">
    <source>
        <dbReference type="ARBA" id="ARBA00022692"/>
    </source>
</evidence>
<feature type="transmembrane region" description="Helical" evidence="7">
    <location>
        <begin position="117"/>
        <end position="134"/>
    </location>
</feature>
<keyword evidence="6" id="KW-0653">Protein transport</keyword>
<keyword evidence="3 7" id="KW-0812">Transmembrane</keyword>
<dbReference type="GO" id="GO:0005886">
    <property type="term" value="C:plasma membrane"/>
    <property type="evidence" value="ECO:0007669"/>
    <property type="project" value="UniProtKB-SubCell"/>
</dbReference>
<dbReference type="GO" id="GO:0017038">
    <property type="term" value="P:protein import"/>
    <property type="evidence" value="ECO:0007669"/>
    <property type="project" value="TreeGrafter"/>
</dbReference>
<evidence type="ECO:0000313" key="9">
    <source>
        <dbReference type="EMBL" id="HII70794.1"/>
    </source>
</evidence>
<dbReference type="EMBL" id="DUJS01000004">
    <property type="protein sequence ID" value="HII70794.1"/>
    <property type="molecule type" value="Genomic_DNA"/>
</dbReference>
<feature type="domain" description="MotA/TolQ/ExbB proton channel" evidence="8">
    <location>
        <begin position="80"/>
        <end position="183"/>
    </location>
</feature>
<keyword evidence="2" id="KW-1003">Cell membrane</keyword>
<comment type="caution">
    <text evidence="9">The sequence shown here is derived from an EMBL/GenBank/DDBJ whole genome shotgun (WGS) entry which is preliminary data.</text>
</comment>
<sequence length="202" mass="22619">MVSIATAITQALYVVMELLFYPTIVLLLLFLAYSLMELAIFLREVAYRPRFTRKDLEQIADKFPDVKRLPPHFSEFLRRVEKIVEKSDSADEASLKVEKELENLENFLASKVSRTRIVVRLGPMLGLMGTLIPLGPGLEQLAKGNIAGLATSLITAFATTVVGLASAGACYVITLFRSRWYRKDVSDLEFLAETILQREFGG</sequence>